<dbReference type="EMBL" id="MK500512">
    <property type="protein sequence ID" value="QBK91138.1"/>
    <property type="molecule type" value="Genomic_DNA"/>
</dbReference>
<proteinExistence type="predicted"/>
<evidence type="ECO:0000313" key="1">
    <source>
        <dbReference type="EMBL" id="QBK91138.1"/>
    </source>
</evidence>
<accession>A0A481Z5K2</accession>
<gene>
    <name evidence="1" type="ORF">LCPAC202_01120</name>
</gene>
<name>A0A481Z5K2_9VIRU</name>
<reference evidence="1" key="1">
    <citation type="journal article" date="2019" name="MBio">
        <title>Virus Genomes from Deep Sea Sediments Expand the Ocean Megavirome and Support Independent Origins of Viral Gigantism.</title>
        <authorList>
            <person name="Backstrom D."/>
            <person name="Yutin N."/>
            <person name="Jorgensen S.L."/>
            <person name="Dharamshi J."/>
            <person name="Homa F."/>
            <person name="Zaremba-Niedwiedzka K."/>
            <person name="Spang A."/>
            <person name="Wolf Y.I."/>
            <person name="Koonin E.V."/>
            <person name="Ettema T.J."/>
        </authorList>
    </citation>
    <scope>NUCLEOTIDE SEQUENCE</scope>
</reference>
<protein>
    <submittedName>
        <fullName evidence="1">DNA primase</fullName>
    </submittedName>
</protein>
<sequence>MSLRSSGYTSSNRYQKKYQKKYEYINGRKWYYYLKPNKKKRKVLALLSQHSWDQVNDGMVIHLATKDTRLFTLFQNPFQFLEYEKNITPSKRCFFETVFGQSQQKPHFDIDIDLTKETSPRINQEVNEMMNELILAIILVLEEAGIFLDLERDMLIFTSHGLKKKSFHIVIDHYYHSDHKEAKAFYQLVVSKVHFRYRHWIDGMVYSSLQQFRLEGSQKSNSGRVKTLQEEWKLNGSIIKYKFAETPINPIHQRGMIFSASLLSYNRTGQLIPSFIIPVDPTSKINYDSLSLTDREGMMALEMVAKLAGVSISHPAFPYQYIKTERGLVVLKRIHPSNCRVCNRIHENENPYLIIVGENKNVYFDCRRNEENRRLFVGRLSSSENDELSREKELTMEELMKMPVMVPTVDDDGLIISNPVTNLKPTANLIPKSNNSGELPSVEVIPVLIPKAPPSIRIAIYPTPVKTKSAMANLQILSRGSTYKTKSGKTRGKKKSLGVYSPPMDLLKDLVF</sequence>
<organism evidence="1">
    <name type="scientific">Pithovirus LCPAC202</name>
    <dbReference type="NCBI Taxonomy" id="2506592"/>
    <lineage>
        <taxon>Viruses</taxon>
        <taxon>Pithoviruses</taxon>
    </lineage>
</organism>